<gene>
    <name evidence="1" type="ORF">JYZ213_LOCUS24758</name>
    <name evidence="2" type="ORF">OXD698_LOCUS10391</name>
</gene>
<sequence>MTSSLSSSELCAALPSTYETDKALLRSHPKPMEMTDDQAKAIVEAGNRIYLRQQYSRKFDEQFDECFTEDFRIYPETQEEPWIGRKKMREVAQSEYGDGTHYMTSIKVLEVHRAGDYLMEWSSYEENDSSRGYFAVLWRFDNGQWRRMRDICN</sequence>
<comment type="caution">
    <text evidence="2">The sequence shown here is derived from an EMBL/GenBank/DDBJ whole genome shotgun (WGS) entry which is preliminary data.</text>
</comment>
<name>A0A818SMW9_9BILA</name>
<dbReference type="InterPro" id="IPR032710">
    <property type="entry name" value="NTF2-like_dom_sf"/>
</dbReference>
<reference evidence="2" key="1">
    <citation type="submission" date="2021-02" db="EMBL/GenBank/DDBJ databases">
        <authorList>
            <person name="Nowell W R."/>
        </authorList>
    </citation>
    <scope>NUCLEOTIDE SEQUENCE</scope>
</reference>
<evidence type="ECO:0000313" key="2">
    <source>
        <dbReference type="EMBL" id="CAF3673109.1"/>
    </source>
</evidence>
<dbReference type="AlphaFoldDB" id="A0A818SMW9"/>
<dbReference type="EMBL" id="CAJNOG010000308">
    <property type="protein sequence ID" value="CAF1162956.1"/>
    <property type="molecule type" value="Genomic_DNA"/>
</dbReference>
<evidence type="ECO:0000313" key="1">
    <source>
        <dbReference type="EMBL" id="CAF1162956.1"/>
    </source>
</evidence>
<organism evidence="2 3">
    <name type="scientific">Adineta steineri</name>
    <dbReference type="NCBI Taxonomy" id="433720"/>
    <lineage>
        <taxon>Eukaryota</taxon>
        <taxon>Metazoa</taxon>
        <taxon>Spiralia</taxon>
        <taxon>Gnathifera</taxon>
        <taxon>Rotifera</taxon>
        <taxon>Eurotatoria</taxon>
        <taxon>Bdelloidea</taxon>
        <taxon>Adinetida</taxon>
        <taxon>Adinetidae</taxon>
        <taxon>Adineta</taxon>
    </lineage>
</organism>
<dbReference type="Gene3D" id="3.10.450.50">
    <property type="match status" value="1"/>
</dbReference>
<dbReference type="Proteomes" id="UP000663845">
    <property type="component" value="Unassembled WGS sequence"/>
</dbReference>
<proteinExistence type="predicted"/>
<protein>
    <recommendedName>
        <fullName evidence="4">DUF4440 domain-containing protein</fullName>
    </recommendedName>
</protein>
<dbReference type="SUPFAM" id="SSF54427">
    <property type="entry name" value="NTF2-like"/>
    <property type="match status" value="1"/>
</dbReference>
<accession>A0A818SMW9</accession>
<evidence type="ECO:0008006" key="4">
    <source>
        <dbReference type="Google" id="ProtNLM"/>
    </source>
</evidence>
<dbReference type="EMBL" id="CAJOAZ010000552">
    <property type="protein sequence ID" value="CAF3673109.1"/>
    <property type="molecule type" value="Genomic_DNA"/>
</dbReference>
<evidence type="ECO:0000313" key="3">
    <source>
        <dbReference type="Proteomes" id="UP000663844"/>
    </source>
</evidence>
<dbReference type="Proteomes" id="UP000663844">
    <property type="component" value="Unassembled WGS sequence"/>
</dbReference>